<evidence type="ECO:0000313" key="3">
    <source>
        <dbReference type="EMBL" id="THH33531.1"/>
    </source>
</evidence>
<reference evidence="3 4" key="1">
    <citation type="submission" date="2019-02" db="EMBL/GenBank/DDBJ databases">
        <title>Genome sequencing of the rare red list fungi Antrodiella citrinella (Flaviporus citrinellus).</title>
        <authorList>
            <person name="Buettner E."/>
            <person name="Kellner H."/>
        </authorList>
    </citation>
    <scope>NUCLEOTIDE SEQUENCE [LARGE SCALE GENOMIC DNA]</scope>
    <source>
        <strain evidence="3 4">DSM 108506</strain>
    </source>
</reference>
<dbReference type="OrthoDB" id="2799448at2759"/>
<dbReference type="AlphaFoldDB" id="A0A4S4N6H6"/>
<dbReference type="EMBL" id="SGPM01000005">
    <property type="protein sequence ID" value="THH33531.1"/>
    <property type="molecule type" value="Genomic_DNA"/>
</dbReference>
<feature type="region of interest" description="Disordered" evidence="1">
    <location>
        <begin position="20"/>
        <end position="39"/>
    </location>
</feature>
<feature type="transmembrane region" description="Helical" evidence="2">
    <location>
        <begin position="76"/>
        <end position="97"/>
    </location>
</feature>
<organism evidence="3 4">
    <name type="scientific">Antrodiella citrinella</name>
    <dbReference type="NCBI Taxonomy" id="2447956"/>
    <lineage>
        <taxon>Eukaryota</taxon>
        <taxon>Fungi</taxon>
        <taxon>Dikarya</taxon>
        <taxon>Basidiomycota</taxon>
        <taxon>Agaricomycotina</taxon>
        <taxon>Agaricomycetes</taxon>
        <taxon>Polyporales</taxon>
        <taxon>Steccherinaceae</taxon>
        <taxon>Antrodiella</taxon>
    </lineage>
</organism>
<feature type="compositionally biased region" description="Polar residues" evidence="1">
    <location>
        <begin position="20"/>
        <end position="29"/>
    </location>
</feature>
<keyword evidence="2" id="KW-0472">Membrane</keyword>
<comment type="caution">
    <text evidence="3">The sequence shown here is derived from an EMBL/GenBank/DDBJ whole genome shotgun (WGS) entry which is preliminary data.</text>
</comment>
<keyword evidence="2" id="KW-0812">Transmembrane</keyword>
<dbReference type="Proteomes" id="UP000308730">
    <property type="component" value="Unassembled WGS sequence"/>
</dbReference>
<proteinExistence type="predicted"/>
<keyword evidence="2" id="KW-1133">Transmembrane helix</keyword>
<keyword evidence="4" id="KW-1185">Reference proteome</keyword>
<evidence type="ECO:0000256" key="1">
    <source>
        <dbReference type="SAM" id="MobiDB-lite"/>
    </source>
</evidence>
<protein>
    <submittedName>
        <fullName evidence="3">Uncharacterized protein</fullName>
    </submittedName>
</protein>
<sequence length="181" mass="19624">MPLIKRYNQVAEYSELISTKPRTGSSSAGIRSRHGRGGSPTIADEASGWLEAVCPSDIQSAVRRFQNHPDLSQEKVFGFLYPIYVFALLFALAVVALQPKSFAHHVLADPRGHPREMTLGVAALAGAMLVGLAFLRIVIWGIAVVAVMVVDRQMERGFPAPPLDSTEQPLTTAALLRGVFT</sequence>
<evidence type="ECO:0000256" key="2">
    <source>
        <dbReference type="SAM" id="Phobius"/>
    </source>
</evidence>
<accession>A0A4S4N6H6</accession>
<evidence type="ECO:0000313" key="4">
    <source>
        <dbReference type="Proteomes" id="UP000308730"/>
    </source>
</evidence>
<feature type="transmembrane region" description="Helical" evidence="2">
    <location>
        <begin position="117"/>
        <end position="150"/>
    </location>
</feature>
<name>A0A4S4N6H6_9APHY</name>
<gene>
    <name evidence="3" type="ORF">EUX98_g690</name>
</gene>